<gene>
    <name evidence="2" type="ORF">BDV34DRAFT_124831</name>
</gene>
<evidence type="ECO:0000313" key="2">
    <source>
        <dbReference type="EMBL" id="KAB8211007.1"/>
    </source>
</evidence>
<protein>
    <submittedName>
        <fullName evidence="2">Uncharacterized protein</fullName>
    </submittedName>
</protein>
<sequence length="134" mass="15255">MISDRLFHVRNEWRYTACFLFFLFGSVIGLATIEKGWDLVPIFLSNAANAHSSNTLALLPNNHRNPGCDKAALEQFVTDTKESKRSEILRAIHDVSWQGYRYFVGLECWLQNGDSWDTTVLFALIGTNFKGKPL</sequence>
<organism evidence="2 3">
    <name type="scientific">Aspergillus parasiticus</name>
    <dbReference type="NCBI Taxonomy" id="5067"/>
    <lineage>
        <taxon>Eukaryota</taxon>
        <taxon>Fungi</taxon>
        <taxon>Dikarya</taxon>
        <taxon>Ascomycota</taxon>
        <taxon>Pezizomycotina</taxon>
        <taxon>Eurotiomycetes</taxon>
        <taxon>Eurotiomycetidae</taxon>
        <taxon>Eurotiales</taxon>
        <taxon>Aspergillaceae</taxon>
        <taxon>Aspergillus</taxon>
        <taxon>Aspergillus subgen. Circumdati</taxon>
    </lineage>
</organism>
<keyword evidence="3" id="KW-1185">Reference proteome</keyword>
<proteinExistence type="predicted"/>
<name>A0A5N6E1D8_ASPPA</name>
<keyword evidence="1" id="KW-0812">Transmembrane</keyword>
<keyword evidence="1" id="KW-1133">Transmembrane helix</keyword>
<evidence type="ECO:0000313" key="3">
    <source>
        <dbReference type="Proteomes" id="UP000326532"/>
    </source>
</evidence>
<accession>A0A5N6E1D8</accession>
<reference evidence="2 3" key="1">
    <citation type="submission" date="2019-04" db="EMBL/GenBank/DDBJ databases">
        <title>Fungal friends and foes A comparative genomics study of 23 Aspergillus species from section Flavi.</title>
        <authorList>
            <consortium name="DOE Joint Genome Institute"/>
            <person name="Kjaerbolling I."/>
            <person name="Vesth T.C."/>
            <person name="Frisvad J.C."/>
            <person name="Nybo J.L."/>
            <person name="Theobald S."/>
            <person name="Kildgaard S."/>
            <person name="Petersen T.I."/>
            <person name="Kuo A."/>
            <person name="Sato A."/>
            <person name="Lyhne E.K."/>
            <person name="Kogle M.E."/>
            <person name="Wiebenga A."/>
            <person name="Kun R.S."/>
            <person name="Lubbers R.J."/>
            <person name="Makela M.R."/>
            <person name="Barry K."/>
            <person name="Chovatia M."/>
            <person name="Clum A."/>
            <person name="Daum C."/>
            <person name="Haridas S."/>
            <person name="He G."/>
            <person name="LaButti K."/>
            <person name="Lipzen A."/>
            <person name="Mondo S."/>
            <person name="Pangilinan J."/>
            <person name="Riley R."/>
            <person name="Salamov A."/>
            <person name="Simmons B.A."/>
            <person name="Magnuson J.K."/>
            <person name="Henrissat B."/>
            <person name="Mortensen U.H."/>
            <person name="Larsen T.O."/>
            <person name="De vries R.P."/>
            <person name="Grigoriev I.V."/>
            <person name="Machida M."/>
            <person name="Baker S.E."/>
            <person name="Andersen M.R."/>
        </authorList>
    </citation>
    <scope>NUCLEOTIDE SEQUENCE [LARGE SCALE GENOMIC DNA]</scope>
    <source>
        <strain evidence="2 3">CBS 117618</strain>
    </source>
</reference>
<feature type="transmembrane region" description="Helical" evidence="1">
    <location>
        <begin position="13"/>
        <end position="33"/>
    </location>
</feature>
<evidence type="ECO:0000256" key="1">
    <source>
        <dbReference type="SAM" id="Phobius"/>
    </source>
</evidence>
<keyword evidence="1" id="KW-0472">Membrane</keyword>
<dbReference type="Proteomes" id="UP000326532">
    <property type="component" value="Unassembled WGS sequence"/>
</dbReference>
<dbReference type="AlphaFoldDB" id="A0A5N6E1D8"/>
<dbReference type="VEuPathDB" id="FungiDB:BDV34DRAFT_124831"/>
<dbReference type="EMBL" id="ML734940">
    <property type="protein sequence ID" value="KAB8211007.1"/>
    <property type="molecule type" value="Genomic_DNA"/>
</dbReference>